<organism evidence="1 2">
    <name type="scientific">Zhenpiania hominis</name>
    <dbReference type="NCBI Taxonomy" id="2763644"/>
    <lineage>
        <taxon>Bacteria</taxon>
        <taxon>Bacillati</taxon>
        <taxon>Bacillota</taxon>
        <taxon>Clostridia</taxon>
        <taxon>Peptostreptococcales</taxon>
        <taxon>Anaerovoracaceae</taxon>
        <taxon>Zhenpiania</taxon>
    </lineage>
</organism>
<reference evidence="1" key="1">
    <citation type="submission" date="2020-08" db="EMBL/GenBank/DDBJ databases">
        <title>Genome public.</title>
        <authorList>
            <person name="Liu C."/>
            <person name="Sun Q."/>
        </authorList>
    </citation>
    <scope>NUCLEOTIDE SEQUENCE</scope>
    <source>
        <strain evidence="1">BX12</strain>
    </source>
</reference>
<dbReference type="NCBIfam" id="TIGR01560">
    <property type="entry name" value="put_DNA_pack"/>
    <property type="match status" value="1"/>
</dbReference>
<gene>
    <name evidence="1" type="ORF">H9L42_16040</name>
</gene>
<dbReference type="InterPro" id="IPR006450">
    <property type="entry name" value="Phage_HK97_gp6-like"/>
</dbReference>
<dbReference type="CDD" id="cd08054">
    <property type="entry name" value="gp6"/>
    <property type="match status" value="1"/>
</dbReference>
<keyword evidence="2" id="KW-1185">Reference proteome</keyword>
<dbReference type="Proteomes" id="UP000602647">
    <property type="component" value="Unassembled WGS sequence"/>
</dbReference>
<dbReference type="Gene3D" id="1.10.3230.30">
    <property type="entry name" value="Phage gp6-like head-tail connector protein"/>
    <property type="match status" value="1"/>
</dbReference>
<comment type="caution">
    <text evidence="1">The sequence shown here is derived from an EMBL/GenBank/DDBJ whole genome shotgun (WGS) entry which is preliminary data.</text>
</comment>
<dbReference type="Pfam" id="PF05135">
    <property type="entry name" value="Phage_connect_1"/>
    <property type="match status" value="1"/>
</dbReference>
<name>A0A923NNN7_9FIRM</name>
<dbReference type="InterPro" id="IPR021146">
    <property type="entry name" value="Phage_gp6-like_head-tail"/>
</dbReference>
<accession>A0A923NNN7</accession>
<sequence length="107" mass="12451">MTLEEVKAYLRIDEDADDAILEMMMQATEGYIKSSVGAFDPENYRVRMLYFLIMQDFYENRVLIVKESDKQRLAHVVGSIVLQLQAEELQKEDPEWTSENSISESHS</sequence>
<evidence type="ECO:0000313" key="1">
    <source>
        <dbReference type="EMBL" id="MBC6681321.1"/>
    </source>
</evidence>
<dbReference type="RefSeq" id="WP_187304417.1">
    <property type="nucleotide sequence ID" value="NZ_JACRYT010000033.1"/>
</dbReference>
<dbReference type="AlphaFoldDB" id="A0A923NNN7"/>
<evidence type="ECO:0000313" key="2">
    <source>
        <dbReference type="Proteomes" id="UP000602647"/>
    </source>
</evidence>
<proteinExistence type="predicted"/>
<dbReference type="EMBL" id="JACRYT010000033">
    <property type="protein sequence ID" value="MBC6681321.1"/>
    <property type="molecule type" value="Genomic_DNA"/>
</dbReference>
<protein>
    <submittedName>
        <fullName evidence="1">Phage head-tail connector protein</fullName>
    </submittedName>
</protein>